<evidence type="ECO:0000313" key="3">
    <source>
        <dbReference type="EMBL" id="MCJ2187280.1"/>
    </source>
</evidence>
<accession>A0ABT0BQE3</accession>
<dbReference type="InterPro" id="IPR000387">
    <property type="entry name" value="Tyr_Pase_dom"/>
</dbReference>
<organism evidence="3 4">
    <name type="scientific">Novosphingobium beihaiensis</name>
    <dbReference type="NCBI Taxonomy" id="2930389"/>
    <lineage>
        <taxon>Bacteria</taxon>
        <taxon>Pseudomonadati</taxon>
        <taxon>Pseudomonadota</taxon>
        <taxon>Alphaproteobacteria</taxon>
        <taxon>Sphingomonadales</taxon>
        <taxon>Sphingomonadaceae</taxon>
        <taxon>Novosphingobium</taxon>
    </lineage>
</organism>
<feature type="domain" description="Tyrosine specific protein phosphatases" evidence="2">
    <location>
        <begin position="125"/>
        <end position="176"/>
    </location>
</feature>
<dbReference type="Pfam" id="PF13350">
    <property type="entry name" value="Y_phosphatase3"/>
    <property type="match status" value="1"/>
</dbReference>
<dbReference type="InterPro" id="IPR016130">
    <property type="entry name" value="Tyr_Pase_AS"/>
</dbReference>
<dbReference type="SUPFAM" id="SSF52799">
    <property type="entry name" value="(Phosphotyrosine protein) phosphatases II"/>
    <property type="match status" value="1"/>
</dbReference>
<dbReference type="InterPro" id="IPR026893">
    <property type="entry name" value="Tyr/Ser_Pase_IphP-type"/>
</dbReference>
<protein>
    <submittedName>
        <fullName evidence="3">Tyrosine-protein phosphatase</fullName>
    </submittedName>
</protein>
<dbReference type="Gene3D" id="3.90.190.10">
    <property type="entry name" value="Protein tyrosine phosphatase superfamily"/>
    <property type="match status" value="1"/>
</dbReference>
<dbReference type="Proteomes" id="UP001202281">
    <property type="component" value="Unassembled WGS sequence"/>
</dbReference>
<dbReference type="RefSeq" id="WP_243920783.1">
    <property type="nucleotide sequence ID" value="NZ_JALHLG010000013.1"/>
</dbReference>
<dbReference type="PANTHER" id="PTHR31126">
    <property type="entry name" value="TYROSINE-PROTEIN PHOSPHATASE"/>
    <property type="match status" value="1"/>
</dbReference>
<evidence type="ECO:0000313" key="4">
    <source>
        <dbReference type="Proteomes" id="UP001202281"/>
    </source>
</evidence>
<dbReference type="InterPro" id="IPR029021">
    <property type="entry name" value="Prot-tyrosine_phosphatase-like"/>
</dbReference>
<evidence type="ECO:0000259" key="2">
    <source>
        <dbReference type="PROSITE" id="PS50056"/>
    </source>
</evidence>
<comment type="similarity">
    <text evidence="1">Belongs to the protein-tyrosine phosphatase family.</text>
</comment>
<gene>
    <name evidence="3" type="ORF">MTR66_10715</name>
</gene>
<dbReference type="PROSITE" id="PS00383">
    <property type="entry name" value="TYR_PHOSPHATASE_1"/>
    <property type="match status" value="1"/>
</dbReference>
<sequence>MTERVLALQGVHNFRDCGGYAVRGGGRLKRGLLWRSGQHHGATDPDLAAIAGLGLDSVFDLRSSKERRSHPCRRPQDFEAQVFLSDDPVRAQAPHVAAARTARQRTPESTRESLLRNYSGICFRPELQAMMRGWFTRLAEGSGPSLIHCMAGKDRTGIAVAMLHLAAGVHRDDVMEDYLLTNTAGDSEARVASGGETIRDIVGEMDDAVVRVLMAVEPEYLEIAFTVVEERHGTLDAYLEEVLGADAAMRETLRAVLVEG</sequence>
<evidence type="ECO:0000256" key="1">
    <source>
        <dbReference type="ARBA" id="ARBA00009580"/>
    </source>
</evidence>
<dbReference type="EMBL" id="JALHLG010000013">
    <property type="protein sequence ID" value="MCJ2187280.1"/>
    <property type="molecule type" value="Genomic_DNA"/>
</dbReference>
<dbReference type="PANTHER" id="PTHR31126:SF1">
    <property type="entry name" value="TYROSINE SPECIFIC PROTEIN PHOSPHATASES DOMAIN-CONTAINING PROTEIN"/>
    <property type="match status" value="1"/>
</dbReference>
<proteinExistence type="inferred from homology"/>
<name>A0ABT0BQE3_9SPHN</name>
<dbReference type="PROSITE" id="PS50056">
    <property type="entry name" value="TYR_PHOSPHATASE_2"/>
    <property type="match status" value="1"/>
</dbReference>
<reference evidence="3 4" key="1">
    <citation type="submission" date="2022-04" db="EMBL/GenBank/DDBJ databases">
        <title>Identification of a novel bacterium isolated from mangrove sediments.</title>
        <authorList>
            <person name="Pan X."/>
        </authorList>
    </citation>
    <scope>NUCLEOTIDE SEQUENCE [LARGE SCALE GENOMIC DNA]</scope>
    <source>
        <strain evidence="3 4">B2638</strain>
    </source>
</reference>
<keyword evidence="4" id="KW-1185">Reference proteome</keyword>
<comment type="caution">
    <text evidence="3">The sequence shown here is derived from an EMBL/GenBank/DDBJ whole genome shotgun (WGS) entry which is preliminary data.</text>
</comment>